<name>A0A0F9H7E9_9ZZZZ</name>
<proteinExistence type="predicted"/>
<dbReference type="AlphaFoldDB" id="A0A0F9H7E9"/>
<comment type="caution">
    <text evidence="1">The sequence shown here is derived from an EMBL/GenBank/DDBJ whole genome shotgun (WGS) entry which is preliminary data.</text>
</comment>
<protein>
    <submittedName>
        <fullName evidence="1">Uncharacterized protein</fullName>
    </submittedName>
</protein>
<gene>
    <name evidence="1" type="ORF">LCGC14_1738640</name>
</gene>
<reference evidence="1" key="1">
    <citation type="journal article" date="2015" name="Nature">
        <title>Complex archaea that bridge the gap between prokaryotes and eukaryotes.</title>
        <authorList>
            <person name="Spang A."/>
            <person name="Saw J.H."/>
            <person name="Jorgensen S.L."/>
            <person name="Zaremba-Niedzwiedzka K."/>
            <person name="Martijn J."/>
            <person name="Lind A.E."/>
            <person name="van Eijk R."/>
            <person name="Schleper C."/>
            <person name="Guy L."/>
            <person name="Ettema T.J."/>
        </authorList>
    </citation>
    <scope>NUCLEOTIDE SEQUENCE</scope>
</reference>
<organism evidence="1">
    <name type="scientific">marine sediment metagenome</name>
    <dbReference type="NCBI Taxonomy" id="412755"/>
    <lineage>
        <taxon>unclassified sequences</taxon>
        <taxon>metagenomes</taxon>
        <taxon>ecological metagenomes</taxon>
    </lineage>
</organism>
<evidence type="ECO:0000313" key="1">
    <source>
        <dbReference type="EMBL" id="KKM06965.1"/>
    </source>
</evidence>
<feature type="non-terminal residue" evidence="1">
    <location>
        <position position="1"/>
    </location>
</feature>
<sequence>IPSNFFNRKIAPFLHHPPDPNKSIGKWIEDLAKANLINLQKNYGLLSIGIFEHR</sequence>
<dbReference type="EMBL" id="LAZR01015876">
    <property type="protein sequence ID" value="KKM06965.1"/>
    <property type="molecule type" value="Genomic_DNA"/>
</dbReference>
<accession>A0A0F9H7E9</accession>